<dbReference type="Gene3D" id="2.40.50.140">
    <property type="entry name" value="Nucleic acid-binding proteins"/>
    <property type="match status" value="1"/>
</dbReference>
<sequence>MSKRKIPVEKNQNYRAVVEDYTHEGWGVAKIEGYPIFIEGAMEGEEVTFKVFKSGKSFAQGKLTDIHQASPDRVPIQDPVYAQTGTMDLAHMSYPAQLKFKQGQVENALRRIGNLTEVQVQETLGMERPYHYRNKAQVPVRADAQGHLVTGAFRKKSHDLIPIEDFLIQDPVIDQTIIQVRQILEKYGVKAYNDRKNTGHIRHILVRRGHFTGDIMVVLVTRTPKLPHKQEIVGDLEATVAQLVSVVQNINPKKTNLVLGRKSQVLYRQDSYRDRVLNLEFNISHQSFFQVNSKQTESLYRTAIDLADIQAGDQIVDAYCGIGTLTLSLAKEADQVYGVEVVPQAVSDAIKNADLNQIKNVHFVQAKAEKWLVDQAKIGMHADLIFVDPPRKGLDSAFIEAAIQVRPRQIVYISCNPGTLARDLNKFTEANYQVSQVQPIDMFPQTHHVETVVLMTRK</sequence>
<accession>K9E8G2</accession>
<dbReference type="InterPro" id="IPR029063">
    <property type="entry name" value="SAM-dependent_MTases_sf"/>
</dbReference>
<feature type="active site" evidence="5">
    <location>
        <position position="415"/>
    </location>
</feature>
<dbReference type="SUPFAM" id="SSF53335">
    <property type="entry name" value="S-adenosyl-L-methionine-dependent methyltransferases"/>
    <property type="match status" value="1"/>
</dbReference>
<keyword evidence="1 4" id="KW-0489">Methyltransferase</keyword>
<keyword evidence="8" id="KW-1185">Reference proteome</keyword>
<feature type="binding site" evidence="4">
    <location>
        <position position="388"/>
    </location>
    <ligand>
        <name>S-adenosyl-L-methionine</name>
        <dbReference type="ChEBI" id="CHEBI:59789"/>
    </ligand>
</feature>
<dbReference type="Pfam" id="PF01938">
    <property type="entry name" value="TRAM"/>
    <property type="match status" value="1"/>
</dbReference>
<evidence type="ECO:0000256" key="4">
    <source>
        <dbReference type="PROSITE-ProRule" id="PRU01024"/>
    </source>
</evidence>
<dbReference type="PROSITE" id="PS01230">
    <property type="entry name" value="TRMA_1"/>
    <property type="match status" value="1"/>
</dbReference>
<dbReference type="Gene3D" id="3.40.50.150">
    <property type="entry name" value="Vaccinia Virus protein VP39"/>
    <property type="match status" value="1"/>
</dbReference>
<dbReference type="PROSITE" id="PS01231">
    <property type="entry name" value="TRMA_2"/>
    <property type="match status" value="1"/>
</dbReference>
<dbReference type="FunFam" id="3.40.50.150:FF:000009">
    <property type="entry name" value="23S rRNA (Uracil(1939)-C(5))-methyltransferase RlmD"/>
    <property type="match status" value="1"/>
</dbReference>
<evidence type="ECO:0000259" key="6">
    <source>
        <dbReference type="PROSITE" id="PS50926"/>
    </source>
</evidence>
<dbReference type="NCBIfam" id="TIGR00479">
    <property type="entry name" value="rumA"/>
    <property type="match status" value="1"/>
</dbReference>
<dbReference type="InterPro" id="IPR012340">
    <property type="entry name" value="NA-bd_OB-fold"/>
</dbReference>
<dbReference type="PANTHER" id="PTHR11061:SF30">
    <property type="entry name" value="TRNA (URACIL(54)-C(5))-METHYLTRANSFERASE"/>
    <property type="match status" value="1"/>
</dbReference>
<feature type="binding site" evidence="4">
    <location>
        <position position="340"/>
    </location>
    <ligand>
        <name>S-adenosyl-L-methionine</name>
        <dbReference type="ChEBI" id="CHEBI:59789"/>
    </ligand>
</feature>
<dbReference type="SUPFAM" id="SSF50249">
    <property type="entry name" value="Nucleic acid-binding proteins"/>
    <property type="match status" value="1"/>
</dbReference>
<feature type="binding site" evidence="4">
    <location>
        <position position="290"/>
    </location>
    <ligand>
        <name>S-adenosyl-L-methionine</name>
        <dbReference type="ChEBI" id="CHEBI:59789"/>
    </ligand>
</feature>
<reference evidence="7 8" key="1">
    <citation type="submission" date="2012-09" db="EMBL/GenBank/DDBJ databases">
        <title>The Genome Sequence of Alloiococcus otitis ATCC 51267.</title>
        <authorList>
            <consortium name="The Broad Institute Genome Sequencing Platform"/>
            <person name="Earl A."/>
            <person name="Ward D."/>
            <person name="Feldgarden M."/>
            <person name="Gevers D."/>
            <person name="Huys G."/>
            <person name="Walker B."/>
            <person name="Young S.K."/>
            <person name="Zeng Q."/>
            <person name="Gargeya S."/>
            <person name="Fitzgerald M."/>
            <person name="Haas B."/>
            <person name="Abouelleil A."/>
            <person name="Alvarado L."/>
            <person name="Arachchi H.M."/>
            <person name="Berlin A.M."/>
            <person name="Chapman S.B."/>
            <person name="Goldberg J."/>
            <person name="Griggs A."/>
            <person name="Gujja S."/>
            <person name="Hansen M."/>
            <person name="Howarth C."/>
            <person name="Imamovic A."/>
            <person name="Larimer J."/>
            <person name="McCowen C."/>
            <person name="Montmayeur A."/>
            <person name="Murphy C."/>
            <person name="Neiman D."/>
            <person name="Pearson M."/>
            <person name="Priest M."/>
            <person name="Roberts A."/>
            <person name="Saif S."/>
            <person name="Shea T."/>
            <person name="Sisk P."/>
            <person name="Sykes S."/>
            <person name="Wortman J."/>
            <person name="Nusbaum C."/>
            <person name="Birren B."/>
        </authorList>
    </citation>
    <scope>NUCLEOTIDE SEQUENCE [LARGE SCALE GENOMIC DNA]</scope>
    <source>
        <strain evidence="7 8">ATCC 51267</strain>
    </source>
</reference>
<dbReference type="STRING" id="883081.HMPREF9698_01006"/>
<evidence type="ECO:0000313" key="8">
    <source>
        <dbReference type="Proteomes" id="UP000009875"/>
    </source>
</evidence>
<dbReference type="InterPro" id="IPR002792">
    <property type="entry name" value="TRAM_dom"/>
</dbReference>
<dbReference type="PROSITE" id="PS51687">
    <property type="entry name" value="SAM_MT_RNA_M5U"/>
    <property type="match status" value="1"/>
</dbReference>
<dbReference type="PROSITE" id="PS50926">
    <property type="entry name" value="TRAM"/>
    <property type="match status" value="1"/>
</dbReference>
<dbReference type="eggNOG" id="COG2265">
    <property type="taxonomic scope" value="Bacteria"/>
</dbReference>
<dbReference type="PATRIC" id="fig|883081.3.peg.1007"/>
<dbReference type="HOGENOM" id="CLU_014689_7_0_9"/>
<comment type="similarity">
    <text evidence="4">Belongs to the class I-like SAM-binding methyltransferase superfamily. RNA M5U methyltransferase family.</text>
</comment>
<evidence type="ECO:0000256" key="1">
    <source>
        <dbReference type="ARBA" id="ARBA00022603"/>
    </source>
</evidence>
<dbReference type="InterPro" id="IPR010280">
    <property type="entry name" value="U5_MeTrfase_fam"/>
</dbReference>
<dbReference type="OrthoDB" id="9804590at2"/>
<organism evidence="7 8">
    <name type="scientific">Alloiococcus otitis ATCC 51267</name>
    <dbReference type="NCBI Taxonomy" id="883081"/>
    <lineage>
        <taxon>Bacteria</taxon>
        <taxon>Bacillati</taxon>
        <taxon>Bacillota</taxon>
        <taxon>Bacilli</taxon>
        <taxon>Lactobacillales</taxon>
        <taxon>Carnobacteriaceae</taxon>
        <taxon>Alloiococcus</taxon>
    </lineage>
</organism>
<gene>
    <name evidence="7" type="ORF">HMPREF9698_01006</name>
</gene>
<protein>
    <submittedName>
        <fullName evidence="7">23S rRNA (Uracil-5-)-methyltransferase RumA</fullName>
    </submittedName>
</protein>
<dbReference type="GO" id="GO:0070475">
    <property type="term" value="P:rRNA base methylation"/>
    <property type="evidence" value="ECO:0007669"/>
    <property type="project" value="TreeGrafter"/>
</dbReference>
<comment type="caution">
    <text evidence="7">The sequence shown here is derived from an EMBL/GenBank/DDBJ whole genome shotgun (WGS) entry which is preliminary data.</text>
</comment>
<feature type="binding site" evidence="4">
    <location>
        <position position="319"/>
    </location>
    <ligand>
        <name>S-adenosyl-L-methionine</name>
        <dbReference type="ChEBI" id="CHEBI:59789"/>
    </ligand>
</feature>
<dbReference type="Proteomes" id="UP000009875">
    <property type="component" value="Unassembled WGS sequence"/>
</dbReference>
<dbReference type="Pfam" id="PF05958">
    <property type="entry name" value="tRNA_U5-meth_tr"/>
    <property type="match status" value="1"/>
</dbReference>
<keyword evidence="3 4" id="KW-0949">S-adenosyl-L-methionine</keyword>
<dbReference type="EMBL" id="AGXA01000020">
    <property type="protein sequence ID" value="EKU93474.1"/>
    <property type="molecule type" value="Genomic_DNA"/>
</dbReference>
<keyword evidence="2 4" id="KW-0808">Transferase</keyword>
<dbReference type="AlphaFoldDB" id="K9E8G2"/>
<feature type="active site" description="Nucleophile" evidence="4">
    <location>
        <position position="415"/>
    </location>
</feature>
<dbReference type="CDD" id="cd02440">
    <property type="entry name" value="AdoMet_MTases"/>
    <property type="match status" value="1"/>
</dbReference>
<dbReference type="InterPro" id="IPR030391">
    <property type="entry name" value="MeTrfase_TrmA_CS"/>
</dbReference>
<evidence type="ECO:0000256" key="5">
    <source>
        <dbReference type="PROSITE-ProRule" id="PRU10015"/>
    </source>
</evidence>
<dbReference type="GO" id="GO:0070041">
    <property type="term" value="F:rRNA (uridine-C5-)-methyltransferase activity"/>
    <property type="evidence" value="ECO:0007669"/>
    <property type="project" value="TreeGrafter"/>
</dbReference>
<evidence type="ECO:0000313" key="7">
    <source>
        <dbReference type="EMBL" id="EKU93474.1"/>
    </source>
</evidence>
<dbReference type="FunFam" id="2.40.50.1070:FF:000003">
    <property type="entry name" value="23S rRNA (Uracil-5-)-methyltransferase RumA"/>
    <property type="match status" value="1"/>
</dbReference>
<dbReference type="InterPro" id="IPR030390">
    <property type="entry name" value="MeTrfase_TrmA_AS"/>
</dbReference>
<dbReference type="Gene3D" id="2.40.50.1070">
    <property type="match status" value="1"/>
</dbReference>
<evidence type="ECO:0000256" key="3">
    <source>
        <dbReference type="ARBA" id="ARBA00022691"/>
    </source>
</evidence>
<dbReference type="PANTHER" id="PTHR11061">
    <property type="entry name" value="RNA M5U METHYLTRANSFERASE"/>
    <property type="match status" value="1"/>
</dbReference>
<name>K9E8G2_9LACT</name>
<feature type="domain" description="TRAM" evidence="6">
    <location>
        <begin position="7"/>
        <end position="65"/>
    </location>
</feature>
<evidence type="ECO:0000256" key="2">
    <source>
        <dbReference type="ARBA" id="ARBA00022679"/>
    </source>
</evidence>
<proteinExistence type="inferred from homology"/>
<dbReference type="RefSeq" id="WP_003778021.1">
    <property type="nucleotide sequence ID" value="NZ_JH992959.1"/>
</dbReference>